<proteinExistence type="predicted"/>
<feature type="compositionally biased region" description="Basic and acidic residues" evidence="1">
    <location>
        <begin position="104"/>
        <end position="113"/>
    </location>
</feature>
<evidence type="ECO:0000256" key="1">
    <source>
        <dbReference type="SAM" id="MobiDB-lite"/>
    </source>
</evidence>
<sequence>MAAMAASTPGAFATRRPNREAAKKLKNKLISLFERDLVELTGSSELSEFVSVQELQCPDEGCADMETFVLLFDSSGAVRFRLRIRKEVHEVREEDLKVAWSERGSADGHDVGHGADGGADARAADAGSEENPWCSCCENNEEKQRQEGGCGCCFFQLKEDGSRVNSQTGAVWVRAGNVWAPRDGGEAKEAAS</sequence>
<accession>A0A7S2FXF6</accession>
<organism evidence="2">
    <name type="scientific">Florenciella parvula</name>
    <dbReference type="NCBI Taxonomy" id="236787"/>
    <lineage>
        <taxon>Eukaryota</taxon>
        <taxon>Sar</taxon>
        <taxon>Stramenopiles</taxon>
        <taxon>Ochrophyta</taxon>
        <taxon>Dictyochophyceae</taxon>
        <taxon>Florenciellales</taxon>
        <taxon>Florenciella</taxon>
    </lineage>
</organism>
<feature type="region of interest" description="Disordered" evidence="1">
    <location>
        <begin position="104"/>
        <end position="124"/>
    </location>
</feature>
<dbReference type="EMBL" id="HBGT01017614">
    <property type="protein sequence ID" value="CAD9418591.1"/>
    <property type="molecule type" value="Transcribed_RNA"/>
</dbReference>
<evidence type="ECO:0000313" key="2">
    <source>
        <dbReference type="EMBL" id="CAD9418591.1"/>
    </source>
</evidence>
<dbReference type="AlphaFoldDB" id="A0A7S2FXF6"/>
<gene>
    <name evidence="2" type="ORF">FPAR1323_LOCUS9342</name>
</gene>
<protein>
    <submittedName>
        <fullName evidence="2">Uncharacterized protein</fullName>
    </submittedName>
</protein>
<name>A0A7S2FXF6_9STRA</name>
<reference evidence="2" key="1">
    <citation type="submission" date="2021-01" db="EMBL/GenBank/DDBJ databases">
        <authorList>
            <person name="Corre E."/>
            <person name="Pelletier E."/>
            <person name="Niang G."/>
            <person name="Scheremetjew M."/>
            <person name="Finn R."/>
            <person name="Kale V."/>
            <person name="Holt S."/>
            <person name="Cochrane G."/>
            <person name="Meng A."/>
            <person name="Brown T."/>
            <person name="Cohen L."/>
        </authorList>
    </citation>
    <scope>NUCLEOTIDE SEQUENCE</scope>
    <source>
        <strain evidence="2">RCC1693</strain>
    </source>
</reference>